<dbReference type="Proteomes" id="UP000786811">
    <property type="component" value="Unassembled WGS sequence"/>
</dbReference>
<dbReference type="AlphaFoldDB" id="A0A8J2MKJ5"/>
<evidence type="ECO:0000313" key="2">
    <source>
        <dbReference type="Proteomes" id="UP000786811"/>
    </source>
</evidence>
<evidence type="ECO:0000313" key="1">
    <source>
        <dbReference type="EMBL" id="CAG5096740.1"/>
    </source>
</evidence>
<sequence>MLRGRNTIIRVYDGLISNKYAQKTMLKGRNMIIHVCDGLISNMKDELSVEQFNIGLMGCPTN</sequence>
<keyword evidence="2" id="KW-1185">Reference proteome</keyword>
<comment type="caution">
    <text evidence="1">The sequence shown here is derived from an EMBL/GenBank/DDBJ whole genome shotgun (WGS) entry which is preliminary data.</text>
</comment>
<reference evidence="1" key="1">
    <citation type="submission" date="2021-04" db="EMBL/GenBank/DDBJ databases">
        <authorList>
            <person name="Chebbi M.A.C M."/>
        </authorList>
    </citation>
    <scope>NUCLEOTIDE SEQUENCE</scope>
</reference>
<organism evidence="1 2">
    <name type="scientific">Cotesia congregata</name>
    <name type="common">Parasitoid wasp</name>
    <name type="synonym">Apanteles congregatus</name>
    <dbReference type="NCBI Taxonomy" id="51543"/>
    <lineage>
        <taxon>Eukaryota</taxon>
        <taxon>Metazoa</taxon>
        <taxon>Ecdysozoa</taxon>
        <taxon>Arthropoda</taxon>
        <taxon>Hexapoda</taxon>
        <taxon>Insecta</taxon>
        <taxon>Pterygota</taxon>
        <taxon>Neoptera</taxon>
        <taxon>Endopterygota</taxon>
        <taxon>Hymenoptera</taxon>
        <taxon>Apocrita</taxon>
        <taxon>Ichneumonoidea</taxon>
        <taxon>Braconidae</taxon>
        <taxon>Microgastrinae</taxon>
        <taxon>Cotesia</taxon>
    </lineage>
</organism>
<accession>A0A8J2MKJ5</accession>
<gene>
    <name evidence="1" type="ORF">HICCMSTLAB_LOCUS8361</name>
</gene>
<protein>
    <submittedName>
        <fullName evidence="1">Uncharacterized protein</fullName>
    </submittedName>
</protein>
<dbReference type="EMBL" id="CAJNRD030001121">
    <property type="protein sequence ID" value="CAG5096740.1"/>
    <property type="molecule type" value="Genomic_DNA"/>
</dbReference>
<name>A0A8J2MKJ5_COTCN</name>
<proteinExistence type="predicted"/>